<accession>A0ABV8CSS4</accession>
<evidence type="ECO:0000313" key="3">
    <source>
        <dbReference type="Proteomes" id="UP001595807"/>
    </source>
</evidence>
<evidence type="ECO:0000259" key="1">
    <source>
        <dbReference type="PROSITE" id="PS51411"/>
    </source>
</evidence>
<proteinExistence type="predicted"/>
<keyword evidence="3" id="KW-1185">Reference proteome</keyword>
<feature type="domain" description="PSP1 C-terminal" evidence="1">
    <location>
        <begin position="60"/>
        <end position="145"/>
    </location>
</feature>
<comment type="caution">
    <text evidence="2">The sequence shown here is derived from an EMBL/GenBank/DDBJ whole genome shotgun (WGS) entry which is preliminary data.</text>
</comment>
<dbReference type="NCBIfam" id="NF041131">
    <property type="entry name" value="RicT_YaaT_fam"/>
    <property type="match status" value="1"/>
</dbReference>
<dbReference type="Pfam" id="PF04468">
    <property type="entry name" value="PSP1"/>
    <property type="match status" value="1"/>
</dbReference>
<evidence type="ECO:0000313" key="2">
    <source>
        <dbReference type="EMBL" id="MFC3927102.1"/>
    </source>
</evidence>
<dbReference type="PANTHER" id="PTHR43830:SF3">
    <property type="entry name" value="PROTEIN PSP1"/>
    <property type="match status" value="1"/>
</dbReference>
<dbReference type="Proteomes" id="UP001595807">
    <property type="component" value="Unassembled WGS sequence"/>
</dbReference>
<sequence>MTRVLGVRYEEQGDLTYVLPDQSYEIDEFVVIETEKGPRLAQVCLASREVDEAKLPLQMARVKGPASDRDLQIYHDNILAAQAGFDWVKGQIAEHGLPMKLIDLVYALDRSHVYISFAAEGRVDFRSLLKDLAQHFKARIELRQLNQREEAKVYGGLGPCGRALCCSTFLGEFPPVSIKMVRNQNLSLASNKNLGACGKLMCCLSFEDEVYREAREKFPDVGTTVVTKDGQGVVTGLDILGHTLTIRLDEKPVSLRYELEEVTVYG</sequence>
<dbReference type="EMBL" id="JBHRZV010000002">
    <property type="protein sequence ID" value="MFC3927102.1"/>
    <property type="molecule type" value="Genomic_DNA"/>
</dbReference>
<gene>
    <name evidence="2" type="ORF">ACFORF_00445</name>
</gene>
<organism evidence="2 3">
    <name type="scientific">Streptococcus caprae</name>
    <dbReference type="NCBI Taxonomy" id="1640501"/>
    <lineage>
        <taxon>Bacteria</taxon>
        <taxon>Bacillati</taxon>
        <taxon>Bacillota</taxon>
        <taxon>Bacilli</taxon>
        <taxon>Lactobacillales</taxon>
        <taxon>Streptococcaceae</taxon>
        <taxon>Streptococcus</taxon>
    </lineage>
</organism>
<protein>
    <submittedName>
        <fullName evidence="2">Stage 0 sporulation family protein</fullName>
    </submittedName>
</protein>
<name>A0ABV8CSS4_9STRE</name>
<dbReference type="PANTHER" id="PTHR43830">
    <property type="entry name" value="PROTEIN PSP1"/>
    <property type="match status" value="1"/>
</dbReference>
<dbReference type="InterPro" id="IPR047767">
    <property type="entry name" value="PSP1-like"/>
</dbReference>
<dbReference type="PROSITE" id="PS51411">
    <property type="entry name" value="PSP1_C"/>
    <property type="match status" value="1"/>
</dbReference>
<dbReference type="RefSeq" id="WP_380424242.1">
    <property type="nucleotide sequence ID" value="NZ_JBHRZV010000002.1"/>
</dbReference>
<reference evidence="3" key="1">
    <citation type="journal article" date="2019" name="Int. J. Syst. Evol. Microbiol.">
        <title>The Global Catalogue of Microorganisms (GCM) 10K type strain sequencing project: providing services to taxonomists for standard genome sequencing and annotation.</title>
        <authorList>
            <consortium name="The Broad Institute Genomics Platform"/>
            <consortium name="The Broad Institute Genome Sequencing Center for Infectious Disease"/>
            <person name="Wu L."/>
            <person name="Ma J."/>
        </authorList>
    </citation>
    <scope>NUCLEOTIDE SEQUENCE [LARGE SCALE GENOMIC DNA]</scope>
    <source>
        <strain evidence="3">CCUG 67170</strain>
    </source>
</reference>
<dbReference type="InterPro" id="IPR007557">
    <property type="entry name" value="PSP1_C"/>
</dbReference>